<dbReference type="FunFam" id="1.10.287.1080:FF:000001">
    <property type="entry name" value="Nucleoside triphosphate pyrophosphohydrolase"/>
    <property type="match status" value="1"/>
</dbReference>
<dbReference type="GO" id="GO:0046081">
    <property type="term" value="P:dUTP catabolic process"/>
    <property type="evidence" value="ECO:0007669"/>
    <property type="project" value="TreeGrafter"/>
</dbReference>
<name>A0A2N5MZP6_9BACL</name>
<dbReference type="RefSeq" id="WP_101808268.1">
    <property type="nucleotide sequence ID" value="NZ_NFEZ01000004.1"/>
</dbReference>
<keyword evidence="3" id="KW-0378">Hydrolase</keyword>
<dbReference type="PANTHER" id="PTHR30522">
    <property type="entry name" value="NUCLEOSIDE TRIPHOSPHATE PYROPHOSPHOHYDROLASE"/>
    <property type="match status" value="1"/>
</dbReference>
<dbReference type="InterPro" id="IPR000878">
    <property type="entry name" value="4pyrrol_Mease"/>
</dbReference>
<dbReference type="SUPFAM" id="SSF101386">
    <property type="entry name" value="all-alpha NTP pyrophosphatases"/>
    <property type="match status" value="2"/>
</dbReference>
<dbReference type="CDD" id="cd11723">
    <property type="entry name" value="YabN_N_like"/>
    <property type="match status" value="1"/>
</dbReference>
<dbReference type="GO" id="GO:0008168">
    <property type="term" value="F:methyltransferase activity"/>
    <property type="evidence" value="ECO:0007669"/>
    <property type="project" value="InterPro"/>
</dbReference>
<dbReference type="GO" id="GO:0046061">
    <property type="term" value="P:dATP catabolic process"/>
    <property type="evidence" value="ECO:0007669"/>
    <property type="project" value="TreeGrafter"/>
</dbReference>
<dbReference type="NCBIfam" id="TIGR00444">
    <property type="entry name" value="mazG"/>
    <property type="match status" value="1"/>
</dbReference>
<dbReference type="FunFam" id="1.10.287.1080:FF:000003">
    <property type="entry name" value="Nucleoside triphosphate pyrophosphohydrolase"/>
    <property type="match status" value="1"/>
</dbReference>
<dbReference type="PANTHER" id="PTHR30522:SF0">
    <property type="entry name" value="NUCLEOSIDE TRIPHOSPHATE PYROPHOSPHOHYDROLASE"/>
    <property type="match status" value="1"/>
</dbReference>
<dbReference type="GO" id="GO:0006950">
    <property type="term" value="P:response to stress"/>
    <property type="evidence" value="ECO:0007669"/>
    <property type="project" value="UniProtKB-ARBA"/>
</dbReference>
<dbReference type="AlphaFoldDB" id="A0A2N5MZP6"/>
<dbReference type="InterPro" id="IPR014777">
    <property type="entry name" value="4pyrrole_Mease_sub1"/>
</dbReference>
<protein>
    <submittedName>
        <fullName evidence="3">Nucleoside triphosphate pyrophosphohydrolase MazG</fullName>
        <ecNumber evidence="3">3.6.1.8</ecNumber>
    </submittedName>
</protein>
<dbReference type="InterPro" id="IPR048015">
    <property type="entry name" value="NTP-PPase_MazG-like_N"/>
</dbReference>
<dbReference type="InterPro" id="IPR035996">
    <property type="entry name" value="4pyrrol_Methylase_sf"/>
</dbReference>
<keyword evidence="4" id="KW-1185">Reference proteome</keyword>
<dbReference type="EC" id="3.6.1.8" evidence="3"/>
<dbReference type="PIRSF" id="PIRSF002845">
    <property type="entry name" value="Ttrprl_mtas_MazG"/>
    <property type="match status" value="1"/>
</dbReference>
<dbReference type="InterPro" id="IPR024180">
    <property type="entry name" value="Tetrapyrrole_Mease/MazG_pred"/>
</dbReference>
<gene>
    <name evidence="3" type="ORF">B8V81_1987</name>
</gene>
<sequence>MTSDSSLNRSGGAVPSIAVAGLGTGDPDQLTLGIWRRLQAADAIYVRTAKHPMMDMLRETGVPIHSFDRLYEQSESFPEVYDAIADELIRLAKGSAPPDAAAVPSDAAAVPSDAAAVPPNAVAVAPNAAAVPPDAAAVPPNAAVTLSAAAGLGRAVLYAVPGHPMVAERTVQLLRERCPREGVELTVLGGESFLDIAFTRLGFDPIEGFQLLDAAGLQPHLLQPQLHTLIGQVYDGFTASDVKLTLMERYPEEHPVTIGHALGVAGEERIVTVPLYELDRGQDYGNLSLVYVPASNDERLRSRSFDRLHEIVSILRSPDGCPWDREQTHQSIRKNFIEELYEALEAIDADDPDGMREEFGDVILQVMLHSQMEEETGAFTVYDVIQELNEKLIFRHPHVFGADGASDAGEALASWERMKAEEKRIKGRDADRSSVLDGVPKDLPALLAAYKLQKKASKVGFDWNELEPMLAKIEEELREVREAAGLGDAEASAGEVGDLLFAVVNAARFLGADPEEALARTNAKFKRRFLYVEEQLRINGKSFDQTDLLEMDRWWEEAKKRGL</sequence>
<dbReference type="Gene3D" id="1.10.287.1080">
    <property type="entry name" value="MazG-like"/>
    <property type="match status" value="2"/>
</dbReference>
<dbReference type="InterPro" id="IPR048011">
    <property type="entry name" value="NTP-PPase_MazG-like_C"/>
</dbReference>
<dbReference type="Pfam" id="PF03819">
    <property type="entry name" value="MazG"/>
    <property type="match status" value="2"/>
</dbReference>
<dbReference type="EMBL" id="NFEZ01000004">
    <property type="protein sequence ID" value="PLT43556.1"/>
    <property type="molecule type" value="Genomic_DNA"/>
</dbReference>
<dbReference type="Gene3D" id="3.40.1010.10">
    <property type="entry name" value="Cobalt-precorrin-4 Transmethylase, Domain 1"/>
    <property type="match status" value="1"/>
</dbReference>
<reference evidence="3 4" key="1">
    <citation type="submission" date="2017-05" db="EMBL/GenBank/DDBJ databases">
        <title>Functional genome analysis of Paenibacillus pasadenensis strain R16: insights on endophytic life style and antifungal activity.</title>
        <authorList>
            <person name="Passera A."/>
            <person name="Marcolungo L."/>
            <person name="Casati P."/>
            <person name="Brasca M."/>
            <person name="Quaglino F."/>
            <person name="Delledonne M."/>
        </authorList>
    </citation>
    <scope>NUCLEOTIDE SEQUENCE [LARGE SCALE GENOMIC DNA]</scope>
    <source>
        <strain evidence="3 4">R16</strain>
    </source>
</reference>
<dbReference type="InterPro" id="IPR035013">
    <property type="entry name" value="YabN_N"/>
</dbReference>
<evidence type="ECO:0000313" key="4">
    <source>
        <dbReference type="Proteomes" id="UP000234789"/>
    </source>
</evidence>
<accession>A0A2N5MZP6</accession>
<proteinExistence type="predicted"/>
<dbReference type="Proteomes" id="UP000234789">
    <property type="component" value="Unassembled WGS sequence"/>
</dbReference>
<dbReference type="InterPro" id="IPR004518">
    <property type="entry name" value="MazG-like_dom"/>
</dbReference>
<dbReference type="CDD" id="cd11528">
    <property type="entry name" value="NTP-PPase_MazG_Nterm"/>
    <property type="match status" value="1"/>
</dbReference>
<evidence type="ECO:0000313" key="3">
    <source>
        <dbReference type="EMBL" id="PLT43556.1"/>
    </source>
</evidence>
<dbReference type="GO" id="GO:0006203">
    <property type="term" value="P:dGTP catabolic process"/>
    <property type="evidence" value="ECO:0007669"/>
    <property type="project" value="TreeGrafter"/>
</dbReference>
<dbReference type="GO" id="GO:0046052">
    <property type="term" value="P:UTP catabolic process"/>
    <property type="evidence" value="ECO:0007669"/>
    <property type="project" value="TreeGrafter"/>
</dbReference>
<dbReference type="GO" id="GO:0046076">
    <property type="term" value="P:dTTP catabolic process"/>
    <property type="evidence" value="ECO:0007669"/>
    <property type="project" value="TreeGrafter"/>
</dbReference>
<feature type="domain" description="NTP pyrophosphohydrolase MazG-like" evidence="2">
    <location>
        <begin position="467"/>
        <end position="528"/>
    </location>
</feature>
<dbReference type="Pfam" id="PF00590">
    <property type="entry name" value="TP_methylase"/>
    <property type="match status" value="2"/>
</dbReference>
<dbReference type="CDD" id="cd11529">
    <property type="entry name" value="NTP-PPase_MazG_Cterm"/>
    <property type="match status" value="1"/>
</dbReference>
<dbReference type="SUPFAM" id="SSF53790">
    <property type="entry name" value="Tetrapyrrole methylase"/>
    <property type="match status" value="2"/>
</dbReference>
<dbReference type="InterPro" id="IPR011551">
    <property type="entry name" value="NTP_PyrPHydrolase_MazG"/>
</dbReference>
<dbReference type="NCBIfam" id="NF007113">
    <property type="entry name" value="PRK09562.1"/>
    <property type="match status" value="1"/>
</dbReference>
<evidence type="ECO:0000259" key="1">
    <source>
        <dbReference type="Pfam" id="PF00590"/>
    </source>
</evidence>
<organism evidence="3 4">
    <name type="scientific">Paenibacillus pasadenensis</name>
    <dbReference type="NCBI Taxonomy" id="217090"/>
    <lineage>
        <taxon>Bacteria</taxon>
        <taxon>Bacillati</taxon>
        <taxon>Bacillota</taxon>
        <taxon>Bacilli</taxon>
        <taxon>Bacillales</taxon>
        <taxon>Paenibacillaceae</taxon>
        <taxon>Paenibacillus</taxon>
    </lineage>
</organism>
<comment type="caution">
    <text evidence="3">The sequence shown here is derived from an EMBL/GenBank/DDBJ whole genome shotgun (WGS) entry which is preliminary data.</text>
</comment>
<evidence type="ECO:0000259" key="2">
    <source>
        <dbReference type="Pfam" id="PF03819"/>
    </source>
</evidence>
<dbReference type="GO" id="GO:0046047">
    <property type="term" value="P:TTP catabolic process"/>
    <property type="evidence" value="ECO:0007669"/>
    <property type="project" value="TreeGrafter"/>
</dbReference>
<feature type="domain" description="Tetrapyrrole methylase" evidence="1">
    <location>
        <begin position="122"/>
        <end position="278"/>
    </location>
</feature>
<dbReference type="GO" id="GO:0047693">
    <property type="term" value="F:ATP diphosphatase activity"/>
    <property type="evidence" value="ECO:0007669"/>
    <property type="project" value="UniProtKB-EC"/>
</dbReference>
<feature type="domain" description="Tetrapyrrole methylase" evidence="1">
    <location>
        <begin position="17"/>
        <end position="93"/>
    </location>
</feature>
<feature type="domain" description="NTP pyrophosphohydrolase MazG-like" evidence="2">
    <location>
        <begin position="327"/>
        <end position="400"/>
    </location>
</feature>